<name>A0A6G0ZJT3_APHCR</name>
<reference evidence="1 2" key="1">
    <citation type="submission" date="2019-08" db="EMBL/GenBank/DDBJ databases">
        <title>Whole genome of Aphis craccivora.</title>
        <authorList>
            <person name="Voronova N.V."/>
            <person name="Shulinski R.S."/>
            <person name="Bandarenka Y.V."/>
            <person name="Zhorov D.G."/>
            <person name="Warner D."/>
        </authorList>
    </citation>
    <scope>NUCLEOTIDE SEQUENCE [LARGE SCALE GENOMIC DNA]</scope>
    <source>
        <strain evidence="1">180601</strain>
        <tissue evidence="1">Whole Body</tissue>
    </source>
</reference>
<keyword evidence="2" id="KW-1185">Reference proteome</keyword>
<dbReference type="EMBL" id="VUJU01000332">
    <property type="protein sequence ID" value="KAF0771130.1"/>
    <property type="molecule type" value="Genomic_DNA"/>
</dbReference>
<accession>A0A6G0ZJT3</accession>
<evidence type="ECO:0000313" key="1">
    <source>
        <dbReference type="EMBL" id="KAF0771130.1"/>
    </source>
</evidence>
<gene>
    <name evidence="1" type="ORF">FWK35_00016001</name>
</gene>
<evidence type="ECO:0000313" key="2">
    <source>
        <dbReference type="Proteomes" id="UP000478052"/>
    </source>
</evidence>
<dbReference type="OrthoDB" id="10067596at2759"/>
<dbReference type="AlphaFoldDB" id="A0A6G0ZJT3"/>
<organism evidence="1 2">
    <name type="scientific">Aphis craccivora</name>
    <name type="common">Cowpea aphid</name>
    <dbReference type="NCBI Taxonomy" id="307492"/>
    <lineage>
        <taxon>Eukaryota</taxon>
        <taxon>Metazoa</taxon>
        <taxon>Ecdysozoa</taxon>
        <taxon>Arthropoda</taxon>
        <taxon>Hexapoda</taxon>
        <taxon>Insecta</taxon>
        <taxon>Pterygota</taxon>
        <taxon>Neoptera</taxon>
        <taxon>Paraneoptera</taxon>
        <taxon>Hemiptera</taxon>
        <taxon>Sternorrhyncha</taxon>
        <taxon>Aphidomorpha</taxon>
        <taxon>Aphidoidea</taxon>
        <taxon>Aphididae</taxon>
        <taxon>Aphidini</taxon>
        <taxon>Aphis</taxon>
        <taxon>Aphis</taxon>
    </lineage>
</organism>
<sequence length="72" mass="8426">MLYYLENTEFAKLDKRGKRKPPTFSIKVWNCFSQVIKGLATTTNNAIKEWHIIVAYNIDNNSKFCIHMFGIL</sequence>
<proteinExistence type="predicted"/>
<dbReference type="Proteomes" id="UP000478052">
    <property type="component" value="Unassembled WGS sequence"/>
</dbReference>
<comment type="caution">
    <text evidence="1">The sequence shown here is derived from an EMBL/GenBank/DDBJ whole genome shotgun (WGS) entry which is preliminary data.</text>
</comment>
<protein>
    <submittedName>
        <fullName evidence="1">Uncharacterized protein</fullName>
    </submittedName>
</protein>